<reference evidence="2" key="1">
    <citation type="submission" date="2013-03" db="EMBL/GenBank/DDBJ databases">
        <title>The Genome Sequence of Anopheles dirus WRAIR2.</title>
        <authorList>
            <consortium name="The Broad Institute Genomics Platform"/>
            <person name="Neafsey D.E."/>
            <person name="Walton C."/>
            <person name="Walker B."/>
            <person name="Young S.K."/>
            <person name="Zeng Q."/>
            <person name="Gargeya S."/>
            <person name="Fitzgerald M."/>
            <person name="Haas B."/>
            <person name="Abouelleil A."/>
            <person name="Allen A.W."/>
            <person name="Alvarado L."/>
            <person name="Arachchi H.M."/>
            <person name="Berlin A.M."/>
            <person name="Chapman S.B."/>
            <person name="Gainer-Dewar J."/>
            <person name="Goldberg J."/>
            <person name="Griggs A."/>
            <person name="Gujja S."/>
            <person name="Hansen M."/>
            <person name="Howarth C."/>
            <person name="Imamovic A."/>
            <person name="Ireland A."/>
            <person name="Larimer J."/>
            <person name="McCowan C."/>
            <person name="Murphy C."/>
            <person name="Pearson M."/>
            <person name="Poon T.W."/>
            <person name="Priest M."/>
            <person name="Roberts A."/>
            <person name="Saif S."/>
            <person name="Shea T."/>
            <person name="Sisk P."/>
            <person name="Sykes S."/>
            <person name="Wortman J."/>
            <person name="Nusbaum C."/>
            <person name="Birren B."/>
        </authorList>
    </citation>
    <scope>NUCLEOTIDE SEQUENCE [LARGE SCALE GENOMIC DNA]</scope>
    <source>
        <strain evidence="2">WRAIR2</strain>
    </source>
</reference>
<protein>
    <submittedName>
        <fullName evidence="1">Uncharacterized protein</fullName>
    </submittedName>
</protein>
<keyword evidence="2" id="KW-1185">Reference proteome</keyword>
<name>A0A182NYV4_9DIPT</name>
<sequence length="54" mass="5933">AGAFAVETVLATYRFQRRRLPGGQVDNSFIVLHPVILPGTVETPGASCFRRCRT</sequence>
<dbReference type="VEuPathDB" id="VectorBase:ADIR014993"/>
<dbReference type="Proteomes" id="UP000075884">
    <property type="component" value="Unassembled WGS sequence"/>
</dbReference>
<proteinExistence type="predicted"/>
<organism evidence="1 2">
    <name type="scientific">Anopheles dirus</name>
    <dbReference type="NCBI Taxonomy" id="7168"/>
    <lineage>
        <taxon>Eukaryota</taxon>
        <taxon>Metazoa</taxon>
        <taxon>Ecdysozoa</taxon>
        <taxon>Arthropoda</taxon>
        <taxon>Hexapoda</taxon>
        <taxon>Insecta</taxon>
        <taxon>Pterygota</taxon>
        <taxon>Neoptera</taxon>
        <taxon>Endopterygota</taxon>
        <taxon>Diptera</taxon>
        <taxon>Nematocera</taxon>
        <taxon>Culicoidea</taxon>
        <taxon>Culicidae</taxon>
        <taxon>Anophelinae</taxon>
        <taxon>Anopheles</taxon>
    </lineage>
</organism>
<reference evidence="1" key="2">
    <citation type="submission" date="2020-05" db="UniProtKB">
        <authorList>
            <consortium name="EnsemblMetazoa"/>
        </authorList>
    </citation>
    <scope>IDENTIFICATION</scope>
    <source>
        <strain evidence="1">WRAIR2</strain>
    </source>
</reference>
<evidence type="ECO:0000313" key="1">
    <source>
        <dbReference type="EnsemblMetazoa" id="ADIR014993-PA"/>
    </source>
</evidence>
<accession>A0A182NYV4</accession>
<evidence type="ECO:0000313" key="2">
    <source>
        <dbReference type="Proteomes" id="UP000075884"/>
    </source>
</evidence>
<dbReference type="EnsemblMetazoa" id="ADIR014993-RA">
    <property type="protein sequence ID" value="ADIR014993-PA"/>
    <property type="gene ID" value="ADIR014993"/>
</dbReference>
<dbReference type="AlphaFoldDB" id="A0A182NYV4"/>